<dbReference type="AlphaFoldDB" id="E5F1T1"/>
<accession>E5F1T1</accession>
<protein>
    <submittedName>
        <fullName evidence="1">Uncharacterized protein</fullName>
    </submittedName>
</protein>
<name>E5F1T1_CAMJU</name>
<proteinExistence type="predicted"/>
<organism evidence="1">
    <name type="scientific">Campylobacter jejuni</name>
    <dbReference type="NCBI Taxonomy" id="197"/>
    <lineage>
        <taxon>Bacteria</taxon>
        <taxon>Pseudomonadati</taxon>
        <taxon>Campylobacterota</taxon>
        <taxon>Epsilonproteobacteria</taxon>
        <taxon>Campylobacterales</taxon>
        <taxon>Campylobacteraceae</taxon>
        <taxon>Campylobacter</taxon>
    </lineage>
</organism>
<reference evidence="4" key="1">
    <citation type="journal article" date="2008" name="BMC Microbiol.">
        <title>Sequence variability of Campylobacter temperate bacteriophages.</title>
        <authorList>
            <person name="Clark C.G."/>
            <person name="Ng L.K."/>
        </authorList>
    </citation>
    <scope>NUCLEOTIDE SEQUENCE</scope>
    <source>
        <strain evidence="4">NCTC 13255</strain>
    </source>
</reference>
<reference evidence="1" key="2">
    <citation type="submission" date="2010-04" db="EMBL/GenBank/DDBJ databases">
        <title>Sequencing of CJIE1 prophage homologs reveals variable gene carriage.</title>
        <authorList>
            <person name="Clark C.G."/>
        </authorList>
    </citation>
    <scope>NUCLEOTIDE SEQUENCE</scope>
    <source>
        <strain evidence="1">00-2425</strain>
        <strain evidence="2">00-3477</strain>
        <strain evidence="3">99-7046</strain>
        <strain evidence="4">NCTC 13255</strain>
    </source>
</reference>
<dbReference type="EMBL" id="HM543163">
    <property type="protein sequence ID" value="ADW85705.1"/>
    <property type="molecule type" value="Genomic_DNA"/>
</dbReference>
<evidence type="ECO:0000313" key="2">
    <source>
        <dbReference type="EMBL" id="ADW85705.1"/>
    </source>
</evidence>
<evidence type="ECO:0000313" key="1">
    <source>
        <dbReference type="EMBL" id="ADR32168.1"/>
    </source>
</evidence>
<evidence type="ECO:0000313" key="3">
    <source>
        <dbReference type="EMBL" id="ADW85764.1"/>
    </source>
</evidence>
<dbReference type="EMBL" id="HM581889">
    <property type="protein sequence ID" value="ADW85764.1"/>
    <property type="molecule type" value="Genomic_DNA"/>
</dbReference>
<evidence type="ECO:0000313" key="4">
    <source>
        <dbReference type="EMBL" id="ADX98408.1"/>
    </source>
</evidence>
<dbReference type="EMBL" id="HM192820">
    <property type="protein sequence ID" value="ADX98408.1"/>
    <property type="molecule type" value="Genomic_DNA"/>
</dbReference>
<dbReference type="EMBL" id="HM141978">
    <property type="protein sequence ID" value="ADR32168.1"/>
    <property type="molecule type" value="Genomic_DNA"/>
</dbReference>
<sequence length="57" mass="6687">MFWVSSNSPKYILTLKSFNSSKSSFSKLLSIFHPLKISGNFKMSSFFNQANYFFKEF</sequence>